<gene>
    <name evidence="2" type="ORF">WICPIJ_009881</name>
</gene>
<accession>A0A9P8PKQ7</accession>
<dbReference type="Proteomes" id="UP000774326">
    <property type="component" value="Unassembled WGS sequence"/>
</dbReference>
<dbReference type="OrthoDB" id="10276818at2759"/>
<evidence type="ECO:0000256" key="1">
    <source>
        <dbReference type="SAM" id="MobiDB-lite"/>
    </source>
</evidence>
<feature type="compositionally biased region" description="Polar residues" evidence="1">
    <location>
        <begin position="64"/>
        <end position="73"/>
    </location>
</feature>
<protein>
    <submittedName>
        <fullName evidence="2">Uncharacterized protein</fullName>
    </submittedName>
</protein>
<reference evidence="2" key="2">
    <citation type="submission" date="2021-01" db="EMBL/GenBank/DDBJ databases">
        <authorList>
            <person name="Schikora-Tamarit M.A."/>
        </authorList>
    </citation>
    <scope>NUCLEOTIDE SEQUENCE</scope>
    <source>
        <strain evidence="2">CBS2887</strain>
    </source>
</reference>
<dbReference type="EMBL" id="JAEUBG010005691">
    <property type="protein sequence ID" value="KAH3673179.1"/>
    <property type="molecule type" value="Genomic_DNA"/>
</dbReference>
<organism evidence="2 3">
    <name type="scientific">Wickerhamomyces pijperi</name>
    <name type="common">Yeast</name>
    <name type="synonym">Pichia pijperi</name>
    <dbReference type="NCBI Taxonomy" id="599730"/>
    <lineage>
        <taxon>Eukaryota</taxon>
        <taxon>Fungi</taxon>
        <taxon>Dikarya</taxon>
        <taxon>Ascomycota</taxon>
        <taxon>Saccharomycotina</taxon>
        <taxon>Saccharomycetes</taxon>
        <taxon>Phaffomycetales</taxon>
        <taxon>Wickerhamomycetaceae</taxon>
        <taxon>Wickerhamomyces</taxon>
    </lineage>
</organism>
<reference evidence="2" key="1">
    <citation type="journal article" date="2021" name="Open Biol.">
        <title>Shared evolutionary footprints suggest mitochondrial oxidative damage underlies multiple complex I losses in fungi.</title>
        <authorList>
            <person name="Schikora-Tamarit M.A."/>
            <person name="Marcet-Houben M."/>
            <person name="Nosek J."/>
            <person name="Gabaldon T."/>
        </authorList>
    </citation>
    <scope>NUCLEOTIDE SEQUENCE</scope>
    <source>
        <strain evidence="2">CBS2887</strain>
    </source>
</reference>
<evidence type="ECO:0000313" key="2">
    <source>
        <dbReference type="EMBL" id="KAH3673179.1"/>
    </source>
</evidence>
<comment type="caution">
    <text evidence="2">The sequence shown here is derived from an EMBL/GenBank/DDBJ whole genome shotgun (WGS) entry which is preliminary data.</text>
</comment>
<dbReference type="AlphaFoldDB" id="A0A9P8PKQ7"/>
<proteinExistence type="predicted"/>
<feature type="region of interest" description="Disordered" evidence="1">
    <location>
        <begin position="48"/>
        <end position="79"/>
    </location>
</feature>
<name>A0A9P8PKQ7_WICPI</name>
<evidence type="ECO:0000313" key="3">
    <source>
        <dbReference type="Proteomes" id="UP000774326"/>
    </source>
</evidence>
<keyword evidence="3" id="KW-1185">Reference proteome</keyword>
<feature type="non-terminal residue" evidence="2">
    <location>
        <position position="1"/>
    </location>
</feature>
<sequence>KQMETPESPTFIEDIKLFVKAGNLPKLIDHNLPSDLLSSFSIPQLDLSDLTPAKDQSPPFATASPKNTPLKQQTTEEKA</sequence>